<dbReference type="InterPro" id="IPR037682">
    <property type="entry name" value="TonB_C"/>
</dbReference>
<dbReference type="GO" id="GO:0055085">
    <property type="term" value="P:transmembrane transport"/>
    <property type="evidence" value="ECO:0007669"/>
    <property type="project" value="InterPro"/>
</dbReference>
<evidence type="ECO:0000256" key="1">
    <source>
        <dbReference type="ARBA" id="ARBA00004383"/>
    </source>
</evidence>
<feature type="signal peptide" evidence="10">
    <location>
        <begin position="1"/>
        <end position="27"/>
    </location>
</feature>
<evidence type="ECO:0000256" key="2">
    <source>
        <dbReference type="ARBA" id="ARBA00006555"/>
    </source>
</evidence>
<accession>A0A094LRX0</accession>
<evidence type="ECO:0000259" key="11">
    <source>
        <dbReference type="PROSITE" id="PS52015"/>
    </source>
</evidence>
<dbReference type="STRING" id="1515746.HR45_08815"/>
<proteinExistence type="inferred from homology"/>
<feature type="chain" id="PRO_5001901114" description="TonB C-terminal domain-containing protein" evidence="10">
    <location>
        <begin position="28"/>
        <end position="370"/>
    </location>
</feature>
<keyword evidence="5" id="KW-0997">Cell inner membrane</keyword>
<keyword evidence="13" id="KW-1185">Reference proteome</keyword>
<evidence type="ECO:0000256" key="4">
    <source>
        <dbReference type="ARBA" id="ARBA00022475"/>
    </source>
</evidence>
<dbReference type="InterPro" id="IPR051045">
    <property type="entry name" value="TonB-dependent_transducer"/>
</dbReference>
<keyword evidence="9" id="KW-0472">Membrane</keyword>
<dbReference type="PANTHER" id="PTHR33446:SF14">
    <property type="entry name" value="PROTEIN TONB"/>
    <property type="match status" value="1"/>
</dbReference>
<name>A0A094LRX0_9GAMM</name>
<keyword evidence="10" id="KW-0732">Signal</keyword>
<keyword evidence="4" id="KW-1003">Cell membrane</keyword>
<dbReference type="SUPFAM" id="SSF48452">
    <property type="entry name" value="TPR-like"/>
    <property type="match status" value="1"/>
</dbReference>
<keyword evidence="8" id="KW-1133">Transmembrane helix</keyword>
<keyword evidence="3" id="KW-0813">Transport</keyword>
<reference evidence="12 13" key="1">
    <citation type="submission" date="2014-06" db="EMBL/GenBank/DDBJ databases">
        <title>Shewanella sp. YQH10.</title>
        <authorList>
            <person name="Liu Y."/>
            <person name="Zeng R."/>
        </authorList>
    </citation>
    <scope>NUCLEOTIDE SEQUENCE [LARGE SCALE GENOMIC DNA]</scope>
    <source>
        <strain evidence="12 13">YQH10</strain>
    </source>
</reference>
<keyword evidence="7" id="KW-0653">Protein transport</keyword>
<dbReference type="Pfam" id="PF03544">
    <property type="entry name" value="TonB_C"/>
    <property type="match status" value="1"/>
</dbReference>
<organism evidence="12 13">
    <name type="scientific">Shewanella mangrovi</name>
    <dbReference type="NCBI Taxonomy" id="1515746"/>
    <lineage>
        <taxon>Bacteria</taxon>
        <taxon>Pseudomonadati</taxon>
        <taxon>Pseudomonadota</taxon>
        <taxon>Gammaproteobacteria</taxon>
        <taxon>Alteromonadales</taxon>
        <taxon>Shewanellaceae</taxon>
        <taxon>Shewanella</taxon>
    </lineage>
</organism>
<feature type="domain" description="TonB C-terminal" evidence="11">
    <location>
        <begin position="278"/>
        <end position="370"/>
    </location>
</feature>
<keyword evidence="6" id="KW-0812">Transmembrane</keyword>
<evidence type="ECO:0000256" key="9">
    <source>
        <dbReference type="ARBA" id="ARBA00023136"/>
    </source>
</evidence>
<dbReference type="PANTHER" id="PTHR33446">
    <property type="entry name" value="PROTEIN TONB-RELATED"/>
    <property type="match status" value="1"/>
</dbReference>
<dbReference type="NCBIfam" id="TIGR01352">
    <property type="entry name" value="tonB_Cterm"/>
    <property type="match status" value="1"/>
</dbReference>
<comment type="caution">
    <text evidence="12">The sequence shown here is derived from an EMBL/GenBank/DDBJ whole genome shotgun (WGS) entry which is preliminary data.</text>
</comment>
<sequence length="370" mass="41310">MLSRANFCKPALAALLLSCSYSSLTLAAEQSFSDAYHAYQTALTKGNKYSIERAAKSAFELGKSEYPHDSLNYAALMMNWAKAIADISPRGMLDPQARLQAYQLYKDVQAIYQQHYDKHAPEMALVLMGLATTTDDQYKARSYCQQALEIADDAKDPLHLASIQLQAFFVLAGLHSFSRHDQHLAITAYETRAKLLPANSIDRVEAEFIAANVHLAREEFADAEPMLQDVIAQLSVLPYSHPYSLAAHLSLVKLYQQQGKPELATAHCEAIGKMRPWDENQQPEPLYRIPPRYPKAAAHARRQGSVVLSFTIDKQGYVTQPKVVESKGYQDLNNAAIESLKHWRYAPKFENGKAVSATAKVSLDFKLSKS</sequence>
<dbReference type="InterPro" id="IPR011990">
    <property type="entry name" value="TPR-like_helical_dom_sf"/>
</dbReference>
<evidence type="ECO:0000256" key="10">
    <source>
        <dbReference type="SAM" id="SignalP"/>
    </source>
</evidence>
<dbReference type="InterPro" id="IPR006260">
    <property type="entry name" value="TonB/TolA_C"/>
</dbReference>
<comment type="similarity">
    <text evidence="2">Belongs to the TonB family.</text>
</comment>
<evidence type="ECO:0000256" key="6">
    <source>
        <dbReference type="ARBA" id="ARBA00022692"/>
    </source>
</evidence>
<dbReference type="GO" id="GO:0015031">
    <property type="term" value="P:protein transport"/>
    <property type="evidence" value="ECO:0007669"/>
    <property type="project" value="UniProtKB-KW"/>
</dbReference>
<dbReference type="EMBL" id="JPEO01000004">
    <property type="protein sequence ID" value="KFZ37928.1"/>
    <property type="molecule type" value="Genomic_DNA"/>
</dbReference>
<dbReference type="Gene3D" id="1.25.40.10">
    <property type="entry name" value="Tetratricopeptide repeat domain"/>
    <property type="match status" value="2"/>
</dbReference>
<evidence type="ECO:0000256" key="7">
    <source>
        <dbReference type="ARBA" id="ARBA00022927"/>
    </source>
</evidence>
<dbReference type="PROSITE" id="PS52015">
    <property type="entry name" value="TONB_CTD"/>
    <property type="match status" value="1"/>
</dbReference>
<protein>
    <recommendedName>
        <fullName evidence="11">TonB C-terminal domain-containing protein</fullName>
    </recommendedName>
</protein>
<dbReference type="AlphaFoldDB" id="A0A094LRX0"/>
<dbReference type="Gene3D" id="3.30.1150.10">
    <property type="match status" value="1"/>
</dbReference>
<comment type="subcellular location">
    <subcellularLocation>
        <location evidence="1">Cell inner membrane</location>
        <topology evidence="1">Single-pass membrane protein</topology>
        <orientation evidence="1">Periplasmic side</orientation>
    </subcellularLocation>
</comment>
<evidence type="ECO:0000313" key="13">
    <source>
        <dbReference type="Proteomes" id="UP000029264"/>
    </source>
</evidence>
<dbReference type="eggNOG" id="COG0810">
    <property type="taxonomic scope" value="Bacteria"/>
</dbReference>
<evidence type="ECO:0000256" key="3">
    <source>
        <dbReference type="ARBA" id="ARBA00022448"/>
    </source>
</evidence>
<evidence type="ECO:0000313" key="12">
    <source>
        <dbReference type="EMBL" id="KFZ37928.1"/>
    </source>
</evidence>
<evidence type="ECO:0000256" key="8">
    <source>
        <dbReference type="ARBA" id="ARBA00022989"/>
    </source>
</evidence>
<gene>
    <name evidence="12" type="ORF">HR45_08815</name>
</gene>
<dbReference type="GO" id="GO:0005886">
    <property type="term" value="C:plasma membrane"/>
    <property type="evidence" value="ECO:0007669"/>
    <property type="project" value="UniProtKB-SubCell"/>
</dbReference>
<dbReference type="Proteomes" id="UP000029264">
    <property type="component" value="Unassembled WGS sequence"/>
</dbReference>
<evidence type="ECO:0000256" key="5">
    <source>
        <dbReference type="ARBA" id="ARBA00022519"/>
    </source>
</evidence>
<dbReference type="SUPFAM" id="SSF74653">
    <property type="entry name" value="TolA/TonB C-terminal domain"/>
    <property type="match status" value="1"/>
</dbReference>